<dbReference type="PANTHER" id="PTHR43439:SF2">
    <property type="entry name" value="ENZYME, PUTATIVE (JCVI)-RELATED"/>
    <property type="match status" value="1"/>
</dbReference>
<dbReference type="STRING" id="60175.A0A1V6YTH8"/>
<dbReference type="InterPro" id="IPR051414">
    <property type="entry name" value="Adenylate-forming_Reductase"/>
</dbReference>
<dbReference type="SUPFAM" id="SSF56801">
    <property type="entry name" value="Acetyl-CoA synthetase-like"/>
    <property type="match status" value="1"/>
</dbReference>
<dbReference type="AlphaFoldDB" id="A0A1V6YTH8"/>
<evidence type="ECO:0008006" key="5">
    <source>
        <dbReference type="Google" id="ProtNLM"/>
    </source>
</evidence>
<sequence>MDKYILSELDYFLSNSPVEPYPYTKTFEEARKDPYAVLHSSGSTDTPKILTLKQGSAAAHDAFQLFPSLGDNPCGVFNDFVPVIPAEWPLRGVDANHLHLTTNVQAAWYSPSVLIDLSREPAFLENLPLLHNVSYSGGILPTDAGEAISKRTRLFGSMASTETGILPGEIPPPDMWDYYRYNEKLGYELRHYADDMYEMVHVRDKNKERFQGVFFTFLDAETYEMRDLYIEHPSMPGWVALIRPYR</sequence>
<protein>
    <recommendedName>
        <fullName evidence="5">AMP-dependent synthetase/ligase domain-containing protein</fullName>
    </recommendedName>
</protein>
<keyword evidence="2" id="KW-0597">Phosphoprotein</keyword>
<evidence type="ECO:0000256" key="1">
    <source>
        <dbReference type="ARBA" id="ARBA00022450"/>
    </source>
</evidence>
<accession>A0A1V6YTH8</accession>
<comment type="caution">
    <text evidence="3">The sequence shown here is derived from an EMBL/GenBank/DDBJ whole genome shotgun (WGS) entry which is preliminary data.</text>
</comment>
<proteinExistence type="predicted"/>
<keyword evidence="4" id="KW-1185">Reference proteome</keyword>
<evidence type="ECO:0000313" key="3">
    <source>
        <dbReference type="EMBL" id="OQE90614.1"/>
    </source>
</evidence>
<keyword evidence="1" id="KW-0596">Phosphopantetheine</keyword>
<name>A0A1V6YTH8_PENNA</name>
<organism evidence="3 4">
    <name type="scientific">Penicillium nalgiovense</name>
    <dbReference type="NCBI Taxonomy" id="60175"/>
    <lineage>
        <taxon>Eukaryota</taxon>
        <taxon>Fungi</taxon>
        <taxon>Dikarya</taxon>
        <taxon>Ascomycota</taxon>
        <taxon>Pezizomycotina</taxon>
        <taxon>Eurotiomycetes</taxon>
        <taxon>Eurotiomycetidae</taxon>
        <taxon>Eurotiales</taxon>
        <taxon>Aspergillaceae</taxon>
        <taxon>Penicillium</taxon>
    </lineage>
</organism>
<gene>
    <name evidence="3" type="ORF">PENNAL_c0011G02047</name>
</gene>
<reference evidence="4" key="1">
    <citation type="journal article" date="2017" name="Nat. Microbiol.">
        <title>Global analysis of biosynthetic gene clusters reveals vast potential of secondary metabolite production in Penicillium species.</title>
        <authorList>
            <person name="Nielsen J.C."/>
            <person name="Grijseels S."/>
            <person name="Prigent S."/>
            <person name="Ji B."/>
            <person name="Dainat J."/>
            <person name="Nielsen K.F."/>
            <person name="Frisvad J.C."/>
            <person name="Workman M."/>
            <person name="Nielsen J."/>
        </authorList>
    </citation>
    <scope>NUCLEOTIDE SEQUENCE [LARGE SCALE GENOMIC DNA]</scope>
    <source>
        <strain evidence="4">IBT 13039</strain>
    </source>
</reference>
<dbReference type="EMBL" id="MOOB01000011">
    <property type="protein sequence ID" value="OQE90614.1"/>
    <property type="molecule type" value="Genomic_DNA"/>
</dbReference>
<dbReference type="PANTHER" id="PTHR43439">
    <property type="entry name" value="PHENYLACETATE-COENZYME A LIGASE"/>
    <property type="match status" value="1"/>
</dbReference>
<dbReference type="Proteomes" id="UP000191691">
    <property type="component" value="Unassembled WGS sequence"/>
</dbReference>
<evidence type="ECO:0000256" key="2">
    <source>
        <dbReference type="ARBA" id="ARBA00022553"/>
    </source>
</evidence>
<evidence type="ECO:0000313" key="4">
    <source>
        <dbReference type="Proteomes" id="UP000191691"/>
    </source>
</evidence>